<dbReference type="CDD" id="cd10441">
    <property type="entry name" value="GIY-YIG_COG1833"/>
    <property type="match status" value="1"/>
</dbReference>
<dbReference type="Pfam" id="PF01986">
    <property type="entry name" value="DUF123"/>
    <property type="match status" value="1"/>
</dbReference>
<sequence length="175" mass="19375">MVRQSIRITSQPGTYALLFRCETPFQAVVGKLGPTQVGAGYWVYVGSAFGPGGLRSRLAHHLKPSTRRHWHLDYIKHALDPIEIWATNDPIRREHRWAGVFAGLKGASRPIAGFGASDCSCLSHLIHMPRRPDYAIFKKQIQTEKAVNGSLLRYGLDSGIQRPFKLKGDNASAGV</sequence>
<name>A0A5K7Z221_9BACT</name>
<evidence type="ECO:0008006" key="3">
    <source>
        <dbReference type="Google" id="ProtNLM"/>
    </source>
</evidence>
<evidence type="ECO:0000313" key="1">
    <source>
        <dbReference type="EMBL" id="BBO72534.1"/>
    </source>
</evidence>
<proteinExistence type="predicted"/>
<dbReference type="RefSeq" id="WP_155320220.1">
    <property type="nucleotide sequence ID" value="NZ_AP021874.1"/>
</dbReference>
<accession>A0A5K7Z221</accession>
<evidence type="ECO:0000313" key="2">
    <source>
        <dbReference type="Proteomes" id="UP000427906"/>
    </source>
</evidence>
<organism evidence="1 2">
    <name type="scientific">Desulfosarcina alkanivorans</name>
    <dbReference type="NCBI Taxonomy" id="571177"/>
    <lineage>
        <taxon>Bacteria</taxon>
        <taxon>Pseudomonadati</taxon>
        <taxon>Thermodesulfobacteriota</taxon>
        <taxon>Desulfobacteria</taxon>
        <taxon>Desulfobacterales</taxon>
        <taxon>Desulfosarcinaceae</taxon>
        <taxon>Desulfosarcina</taxon>
    </lineage>
</organism>
<gene>
    <name evidence="1" type="ORF">DSCA_64640</name>
</gene>
<dbReference type="AlphaFoldDB" id="A0A5K7Z221"/>
<dbReference type="KEGG" id="dalk:DSCA_64640"/>
<dbReference type="OrthoDB" id="9811593at2"/>
<dbReference type="PANTHER" id="PTHR37460">
    <property type="entry name" value="ENDONUCLEASE III"/>
    <property type="match status" value="1"/>
</dbReference>
<dbReference type="EMBL" id="AP021874">
    <property type="protein sequence ID" value="BBO72534.1"/>
    <property type="molecule type" value="Genomic_DNA"/>
</dbReference>
<protein>
    <recommendedName>
        <fullName evidence="3">GIY-YIG nuclease family protein</fullName>
    </recommendedName>
</protein>
<dbReference type="Proteomes" id="UP000427906">
    <property type="component" value="Chromosome"/>
</dbReference>
<dbReference type="PANTHER" id="PTHR37460:SF1">
    <property type="entry name" value="ENDONUCLEASE III"/>
    <property type="match status" value="1"/>
</dbReference>
<dbReference type="InterPro" id="IPR002837">
    <property type="entry name" value="DUF123"/>
</dbReference>
<reference evidence="1 2" key="1">
    <citation type="submission" date="2019-11" db="EMBL/GenBank/DDBJ databases">
        <title>Comparative genomics of hydrocarbon-degrading Desulfosarcina strains.</title>
        <authorList>
            <person name="Watanabe M."/>
            <person name="Kojima H."/>
            <person name="Fukui M."/>
        </authorList>
    </citation>
    <scope>NUCLEOTIDE SEQUENCE [LARGE SCALE GENOMIC DNA]</scope>
    <source>
        <strain evidence="1 2">PL12</strain>
    </source>
</reference>
<keyword evidence="2" id="KW-1185">Reference proteome</keyword>